<evidence type="ECO:0000313" key="3">
    <source>
        <dbReference type="Proteomes" id="UP001602123"/>
    </source>
</evidence>
<protein>
    <recommendedName>
        <fullName evidence="4">Lipoprotein</fullName>
    </recommendedName>
</protein>
<dbReference type="RefSeq" id="WP_302867156.1">
    <property type="nucleotide sequence ID" value="NZ_JBFAUC010000006.1"/>
</dbReference>
<gene>
    <name evidence="2" type="ORF">ACFYZM_00175</name>
</gene>
<organism evidence="2 3">
    <name type="scientific">Streptomyces nondiastaticus</name>
    <dbReference type="NCBI Taxonomy" id="3154512"/>
    <lineage>
        <taxon>Bacteria</taxon>
        <taxon>Bacillati</taxon>
        <taxon>Actinomycetota</taxon>
        <taxon>Actinomycetes</taxon>
        <taxon>Kitasatosporales</taxon>
        <taxon>Streptomycetaceae</taxon>
        <taxon>Streptomyces</taxon>
    </lineage>
</organism>
<reference evidence="2 3" key="1">
    <citation type="submission" date="2024-10" db="EMBL/GenBank/DDBJ databases">
        <title>The Natural Products Discovery Center: Release of the First 8490 Sequenced Strains for Exploring Actinobacteria Biosynthetic Diversity.</title>
        <authorList>
            <person name="Kalkreuter E."/>
            <person name="Kautsar S.A."/>
            <person name="Yang D."/>
            <person name="Bader C.D."/>
            <person name="Teijaro C.N."/>
            <person name="Fluegel L."/>
            <person name="Davis C.M."/>
            <person name="Simpson J.R."/>
            <person name="Lauterbach L."/>
            <person name="Steele A.D."/>
            <person name="Gui C."/>
            <person name="Meng S."/>
            <person name="Li G."/>
            <person name="Viehrig K."/>
            <person name="Ye F."/>
            <person name="Su P."/>
            <person name="Kiefer A.F."/>
            <person name="Nichols A."/>
            <person name="Cepeda A.J."/>
            <person name="Yan W."/>
            <person name="Fan B."/>
            <person name="Jiang Y."/>
            <person name="Adhikari A."/>
            <person name="Zheng C.-J."/>
            <person name="Schuster L."/>
            <person name="Cowan T.M."/>
            <person name="Smanski M.J."/>
            <person name="Chevrette M.G."/>
            <person name="De Carvalho L.P.S."/>
            <person name="Shen B."/>
        </authorList>
    </citation>
    <scope>NUCLEOTIDE SEQUENCE [LARGE SCALE GENOMIC DNA]</scope>
    <source>
        <strain evidence="2 3">NPDC001650</strain>
    </source>
</reference>
<evidence type="ECO:0008006" key="4">
    <source>
        <dbReference type="Google" id="ProtNLM"/>
    </source>
</evidence>
<evidence type="ECO:0000313" key="2">
    <source>
        <dbReference type="EMBL" id="MFF4214685.1"/>
    </source>
</evidence>
<feature type="region of interest" description="Disordered" evidence="1">
    <location>
        <begin position="1"/>
        <end position="24"/>
    </location>
</feature>
<evidence type="ECO:0000256" key="1">
    <source>
        <dbReference type="SAM" id="MobiDB-lite"/>
    </source>
</evidence>
<dbReference type="Proteomes" id="UP001602123">
    <property type="component" value="Unassembled WGS sequence"/>
</dbReference>
<keyword evidence="3" id="KW-1185">Reference proteome</keyword>
<dbReference type="EMBL" id="JBIAUT010000001">
    <property type="protein sequence ID" value="MFF4214685.1"/>
    <property type="molecule type" value="Genomic_DNA"/>
</dbReference>
<comment type="caution">
    <text evidence="2">The sequence shown here is derived from an EMBL/GenBank/DDBJ whole genome shotgun (WGS) entry which is preliminary data.</text>
</comment>
<sequence>MPRSARPAAGKALPRPRTAPRSRPLRALGALAALAAAATGVTACASAGEPVGAGRTAPASAPSRLWPQATPAPSPSGSQHDGETAEKVPGVAPVPSGDIHKLDAYALVKAEVAANRKATGADALDDATAARLASSCSAARQARNCPMRKPVYSDLTGDGRDDLVVGIEMEDHFLSLRAYTLVNGEPTRVLSTVAQPSSIEVAGRDLIVWEPWTTPHYALRSVYTWNAQTHYMDFRRYEIRRAENPASSGTQRDAEGRS</sequence>
<feature type="region of interest" description="Disordered" evidence="1">
    <location>
        <begin position="51"/>
        <end position="94"/>
    </location>
</feature>
<proteinExistence type="predicted"/>
<name>A0ABW6TPZ5_9ACTN</name>
<accession>A0ABW6TPZ5</accession>